<sequence length="81" mass="9742">MYKACVEHFKEVDFFEDSQDQCLVNDTVRYICQLCDRAVGDNNAYLYCCNNYLESYEFCEEHDYNFYSTMTINHERTTISK</sequence>
<dbReference type="EMBL" id="GALL01000029">
    <property type="protein sequence ID" value="JAA98097.1"/>
    <property type="molecule type" value="mRNA"/>
</dbReference>
<organism evidence="1">
    <name type="scientific">Lychas buchari</name>
    <dbReference type="NCBI Taxonomy" id="1330406"/>
    <lineage>
        <taxon>Eukaryota</taxon>
        <taxon>Metazoa</taxon>
        <taxon>Ecdysozoa</taxon>
        <taxon>Arthropoda</taxon>
        <taxon>Chelicerata</taxon>
        <taxon>Arachnida</taxon>
        <taxon>Scorpiones</taxon>
        <taxon>Buthida</taxon>
        <taxon>Buthoidea</taxon>
        <taxon>Buthidae</taxon>
        <taxon>Lychas</taxon>
    </lineage>
</organism>
<name>T1E7N8_9SCOR</name>
<proteinExistence type="evidence at transcript level"/>
<reference evidence="1" key="1">
    <citation type="journal article" date="2013" name="Toxins">
        <title>Evolution stings: the origin and diversification of scorpion toxin peptide scaffolds.</title>
        <authorList>
            <person name="Sunagar K."/>
            <person name="Undheim E.A."/>
            <person name="Chan A.H."/>
            <person name="Koludarov I."/>
            <person name="Munoz-Gomez S.A."/>
            <person name="Antunes A."/>
            <person name="Fry B.G."/>
        </authorList>
    </citation>
    <scope>NUCLEOTIDE SEQUENCE</scope>
    <source>
        <tissue evidence="1">Telson venom gland</tissue>
    </source>
</reference>
<evidence type="ECO:0000313" key="1">
    <source>
        <dbReference type="EMBL" id="JAA98097.1"/>
    </source>
</evidence>
<dbReference type="AlphaFoldDB" id="T1E7N8"/>
<accession>T1E7N8</accession>
<protein>
    <submittedName>
        <fullName evidence="1">SV_SVC-Lyc-2</fullName>
    </submittedName>
</protein>